<dbReference type="EMBL" id="OW152827">
    <property type="protein sequence ID" value="CAH2043095.1"/>
    <property type="molecule type" value="Genomic_DNA"/>
</dbReference>
<evidence type="ECO:0000313" key="2">
    <source>
        <dbReference type="Proteomes" id="UP000837857"/>
    </source>
</evidence>
<evidence type="ECO:0008006" key="3">
    <source>
        <dbReference type="Google" id="ProtNLM"/>
    </source>
</evidence>
<name>A0ABN8I587_9NEOP</name>
<sequence>MCLCATAFTTYLGATAHSTWVLAYDATVLITLVQATFQPNWPASCNGASIGHACIVYSVVARVGTVSPSRVGTVS</sequence>
<proteinExistence type="predicted"/>
<reference evidence="1" key="1">
    <citation type="submission" date="2022-03" db="EMBL/GenBank/DDBJ databases">
        <authorList>
            <person name="Martin H S."/>
        </authorList>
    </citation>
    <scope>NUCLEOTIDE SEQUENCE</scope>
</reference>
<organism evidence="1 2">
    <name type="scientific">Iphiclides podalirius</name>
    <name type="common">scarce swallowtail</name>
    <dbReference type="NCBI Taxonomy" id="110791"/>
    <lineage>
        <taxon>Eukaryota</taxon>
        <taxon>Metazoa</taxon>
        <taxon>Ecdysozoa</taxon>
        <taxon>Arthropoda</taxon>
        <taxon>Hexapoda</taxon>
        <taxon>Insecta</taxon>
        <taxon>Pterygota</taxon>
        <taxon>Neoptera</taxon>
        <taxon>Endopterygota</taxon>
        <taxon>Lepidoptera</taxon>
        <taxon>Glossata</taxon>
        <taxon>Ditrysia</taxon>
        <taxon>Papilionoidea</taxon>
        <taxon>Papilionidae</taxon>
        <taxon>Papilioninae</taxon>
        <taxon>Iphiclides</taxon>
    </lineage>
</organism>
<keyword evidence="2" id="KW-1185">Reference proteome</keyword>
<gene>
    <name evidence="1" type="ORF">IPOD504_LOCUS4145</name>
</gene>
<feature type="non-terminal residue" evidence="1">
    <location>
        <position position="1"/>
    </location>
</feature>
<evidence type="ECO:0000313" key="1">
    <source>
        <dbReference type="EMBL" id="CAH2043095.1"/>
    </source>
</evidence>
<dbReference type="Proteomes" id="UP000837857">
    <property type="component" value="Chromosome 15"/>
</dbReference>
<accession>A0ABN8I587</accession>
<protein>
    <recommendedName>
        <fullName evidence="3">Secreted protein</fullName>
    </recommendedName>
</protein>